<dbReference type="PROSITE" id="PS50164">
    <property type="entry name" value="GIY_YIG"/>
    <property type="match status" value="1"/>
</dbReference>
<dbReference type="InterPro" id="IPR018575">
    <property type="entry name" value="Restrct_endonuc_II_Eco29kI"/>
</dbReference>
<evidence type="ECO:0000259" key="1">
    <source>
        <dbReference type="PROSITE" id="PS50164"/>
    </source>
</evidence>
<dbReference type="Proteomes" id="UP001163046">
    <property type="component" value="Unassembled WGS sequence"/>
</dbReference>
<comment type="caution">
    <text evidence="2">The sequence shown here is derived from an EMBL/GenBank/DDBJ whole genome shotgun (WGS) entry which is preliminary data.</text>
</comment>
<proteinExistence type="predicted"/>
<evidence type="ECO:0000313" key="2">
    <source>
        <dbReference type="EMBL" id="KAJ7381914.1"/>
    </source>
</evidence>
<protein>
    <recommendedName>
        <fullName evidence="1">GIY-YIG domain-containing protein</fullName>
    </recommendedName>
</protein>
<dbReference type="InterPro" id="IPR000305">
    <property type="entry name" value="GIY-YIG_endonuc"/>
</dbReference>
<sequence>MKILPFLSELGNSFDREVHRLIRECYELCDKLQHQLTELLQSLARSCNKYVLNILCTKKMELVPYRYSYGFITWCLQLSCVPEVPIEEQRKQTLNVSEEELRNPSELQRIVLEFMDRLYLYPLNMYSKFPKRPGVYFIYHVGKTELYKESQVSPSTHYPVYVGQSQTDIANRLTDHRRKIEKADKSKVEHEFFLDTAEFVVRFIIVDKHVTLKIEGMLIEYFSPVWNSETRVGFSFGNANHETNPWNKFHIQGDEDTINDMLEKLRIR</sequence>
<organism evidence="2 3">
    <name type="scientific">Desmophyllum pertusum</name>
    <dbReference type="NCBI Taxonomy" id="174260"/>
    <lineage>
        <taxon>Eukaryota</taxon>
        <taxon>Metazoa</taxon>
        <taxon>Cnidaria</taxon>
        <taxon>Anthozoa</taxon>
        <taxon>Hexacorallia</taxon>
        <taxon>Scleractinia</taxon>
        <taxon>Caryophylliina</taxon>
        <taxon>Caryophylliidae</taxon>
        <taxon>Desmophyllum</taxon>
    </lineage>
</organism>
<dbReference type="OrthoDB" id="10557561at2759"/>
<evidence type="ECO:0000313" key="3">
    <source>
        <dbReference type="Proteomes" id="UP001163046"/>
    </source>
</evidence>
<accession>A0A9X0D1Z2</accession>
<dbReference type="AlphaFoldDB" id="A0A9X0D1Z2"/>
<feature type="domain" description="GIY-YIG" evidence="1">
    <location>
        <begin position="131"/>
        <end position="228"/>
    </location>
</feature>
<keyword evidence="3" id="KW-1185">Reference proteome</keyword>
<dbReference type="Pfam" id="PF09517">
    <property type="entry name" value="RE_Eco29kI"/>
    <property type="match status" value="1"/>
</dbReference>
<reference evidence="2" key="1">
    <citation type="submission" date="2023-01" db="EMBL/GenBank/DDBJ databases">
        <title>Genome assembly of the deep-sea coral Lophelia pertusa.</title>
        <authorList>
            <person name="Herrera S."/>
            <person name="Cordes E."/>
        </authorList>
    </citation>
    <scope>NUCLEOTIDE SEQUENCE</scope>
    <source>
        <strain evidence="2">USNM1676648</strain>
        <tissue evidence="2">Polyp</tissue>
    </source>
</reference>
<gene>
    <name evidence="2" type="ORF">OS493_038289</name>
</gene>
<name>A0A9X0D1Z2_9CNID</name>
<dbReference type="EMBL" id="MU825964">
    <property type="protein sequence ID" value="KAJ7381914.1"/>
    <property type="molecule type" value="Genomic_DNA"/>
</dbReference>